<comment type="subcellular location">
    <subcellularLocation>
        <location evidence="5">Cytoplasm</location>
    </subcellularLocation>
</comment>
<comment type="catalytic activity">
    <reaction evidence="4 5">
        <text>[protein]-L-glutamate 5-O-methyl ester + H2O = L-glutamyl-[protein] + methanol + H(+)</text>
        <dbReference type="Rhea" id="RHEA:23236"/>
        <dbReference type="Rhea" id="RHEA-COMP:10208"/>
        <dbReference type="Rhea" id="RHEA-COMP:10311"/>
        <dbReference type="ChEBI" id="CHEBI:15377"/>
        <dbReference type="ChEBI" id="CHEBI:15378"/>
        <dbReference type="ChEBI" id="CHEBI:17790"/>
        <dbReference type="ChEBI" id="CHEBI:29973"/>
        <dbReference type="ChEBI" id="CHEBI:82795"/>
        <dbReference type="EC" id="3.1.1.61"/>
    </reaction>
</comment>
<protein>
    <recommendedName>
        <fullName evidence="5">Protein-glutamate methylesterase/protein-glutamine glutaminase</fullName>
        <ecNumber evidence="5">3.1.1.61</ecNumber>
        <ecNumber evidence="5">3.5.1.44</ecNumber>
    </recommendedName>
</protein>
<comment type="function">
    <text evidence="5">Involved in chemotaxis. Part of a chemotaxis signal transduction system that modulates chemotaxis in response to various stimuli. Catalyzes the demethylation of specific methylglutamate residues introduced into the chemoreceptors (methyl-accepting chemotaxis proteins or MCP) by CheR. Also mediates the irreversible deamidation of specific glutamine residues to glutamic acid.</text>
</comment>
<organism evidence="10 11">
    <name type="scientific">Sphingobium fluviale</name>
    <dbReference type="NCBI Taxonomy" id="2506423"/>
    <lineage>
        <taxon>Bacteria</taxon>
        <taxon>Pseudomonadati</taxon>
        <taxon>Pseudomonadota</taxon>
        <taxon>Alphaproteobacteria</taxon>
        <taxon>Sphingomonadales</taxon>
        <taxon>Sphingomonadaceae</taxon>
        <taxon>Sphingobium</taxon>
    </lineage>
</organism>
<comment type="PTM">
    <text evidence="5">Phosphorylated by CheA. Phosphorylation of the N-terminal regulatory domain activates the methylesterase activity.</text>
</comment>
<keyword evidence="11" id="KW-1185">Reference proteome</keyword>
<dbReference type="Pfam" id="PF01339">
    <property type="entry name" value="CheB_methylest"/>
    <property type="match status" value="1"/>
</dbReference>
<dbReference type="InterPro" id="IPR008248">
    <property type="entry name" value="CheB-like"/>
</dbReference>
<dbReference type="InterPro" id="IPR011006">
    <property type="entry name" value="CheY-like_superfamily"/>
</dbReference>
<dbReference type="PROSITE" id="PS50110">
    <property type="entry name" value="RESPONSE_REGULATORY"/>
    <property type="match status" value="1"/>
</dbReference>
<evidence type="ECO:0000256" key="2">
    <source>
        <dbReference type="ARBA" id="ARBA00022500"/>
    </source>
</evidence>
<dbReference type="GO" id="GO:0008984">
    <property type="term" value="F:protein-glutamate methylesterase activity"/>
    <property type="evidence" value="ECO:0007669"/>
    <property type="project" value="UniProtKB-UniRule"/>
</dbReference>
<comment type="similarity">
    <text evidence="5">Belongs to the CheB family.</text>
</comment>
<dbReference type="CDD" id="cd16432">
    <property type="entry name" value="CheB_Rec"/>
    <property type="match status" value="1"/>
</dbReference>
<dbReference type="PIRSF" id="PIRSF000876">
    <property type="entry name" value="RR_chemtxs_CheB"/>
    <property type="match status" value="1"/>
</dbReference>
<dbReference type="InterPro" id="IPR001789">
    <property type="entry name" value="Sig_transdc_resp-reg_receiver"/>
</dbReference>
<dbReference type="SUPFAM" id="SSF52738">
    <property type="entry name" value="Methylesterase CheB, C-terminal domain"/>
    <property type="match status" value="1"/>
</dbReference>
<keyword evidence="2 5" id="KW-0145">Chemotaxis</keyword>
<evidence type="ECO:0000256" key="3">
    <source>
        <dbReference type="ARBA" id="ARBA00022801"/>
    </source>
</evidence>
<comment type="domain">
    <text evidence="5">Contains a C-terminal catalytic domain, and an N-terminal region which modulates catalytic activity.</text>
</comment>
<dbReference type="CDD" id="cd17541">
    <property type="entry name" value="REC_CheB-like"/>
    <property type="match status" value="1"/>
</dbReference>
<dbReference type="EC" id="3.1.1.61" evidence="5"/>
<feature type="active site" evidence="5 6">
    <location>
        <position position="174"/>
    </location>
</feature>
<dbReference type="PROSITE" id="PS50122">
    <property type="entry name" value="CHEB"/>
    <property type="match status" value="1"/>
</dbReference>
<keyword evidence="1 5" id="KW-0963">Cytoplasm</keyword>
<dbReference type="SUPFAM" id="SSF52172">
    <property type="entry name" value="CheY-like"/>
    <property type="match status" value="1"/>
</dbReference>
<dbReference type="InterPro" id="IPR000673">
    <property type="entry name" value="Sig_transdc_resp-reg_Me-estase"/>
</dbReference>
<dbReference type="GO" id="GO:0050568">
    <property type="term" value="F:protein-glutamine glutaminase activity"/>
    <property type="evidence" value="ECO:0007669"/>
    <property type="project" value="UniProtKB-UniRule"/>
</dbReference>
<evidence type="ECO:0000256" key="7">
    <source>
        <dbReference type="PROSITE-ProRule" id="PRU00169"/>
    </source>
</evidence>
<dbReference type="GO" id="GO:0005737">
    <property type="term" value="C:cytoplasm"/>
    <property type="evidence" value="ECO:0007669"/>
    <property type="project" value="UniProtKB-SubCell"/>
</dbReference>
<name>A0A4Q1KFK5_9SPHN</name>
<evidence type="ECO:0000256" key="1">
    <source>
        <dbReference type="ARBA" id="ARBA00022490"/>
    </source>
</evidence>
<dbReference type="Pfam" id="PF00072">
    <property type="entry name" value="Response_reg"/>
    <property type="match status" value="1"/>
</dbReference>
<dbReference type="PANTHER" id="PTHR42872">
    <property type="entry name" value="PROTEIN-GLUTAMATE METHYLESTERASE/PROTEIN-GLUTAMINE GLUTAMINASE"/>
    <property type="match status" value="1"/>
</dbReference>
<dbReference type="Gene3D" id="3.40.50.2300">
    <property type="match status" value="1"/>
</dbReference>
<dbReference type="NCBIfam" id="NF001965">
    <property type="entry name" value="PRK00742.1"/>
    <property type="match status" value="1"/>
</dbReference>
<sequence>MRAILKKILQADPRIDVVGAAPDAEIARRMLKDLHPDVLLLDVEMPGTDGITFLEKIMRLRPMPVVMCSSLTAKGTETTIEAMRLGAVECIGKPAGGPEALMREAKTLRETVKAAARSTMRSINHDMPRTVVSSGGCDPELVIAIGASTGGVEALFSLLSALPPDIPPTLVVQHMPGMFTSGFAARLDRTCPMRVAEARNGEKLAPGTVYIAPGTDTHMELSGGRHGHIRLRNTALVSGHRPSVDVLFKSCAPLGRKAIGIIMTGMGKDGAHGLHAMRKAGALTLGQDENSCVIYGMPRAAKLLGAVTREVSLDTLPKALLRACREPMGVH</sequence>
<dbReference type="EC" id="3.5.1.44" evidence="5"/>
<evidence type="ECO:0000256" key="5">
    <source>
        <dbReference type="HAMAP-Rule" id="MF_00099"/>
    </source>
</evidence>
<feature type="domain" description="CheB-type methylesterase" evidence="9">
    <location>
        <begin position="128"/>
        <end position="321"/>
    </location>
</feature>
<feature type="domain" description="Response regulatory" evidence="8">
    <location>
        <begin position="1"/>
        <end position="108"/>
    </location>
</feature>
<gene>
    <name evidence="5" type="primary">cheB</name>
    <name evidence="10" type="ORF">EQG66_10020</name>
</gene>
<dbReference type="PANTHER" id="PTHR42872:SF6">
    <property type="entry name" value="PROTEIN-GLUTAMATE METHYLESTERASE_PROTEIN-GLUTAMINE GLUTAMINASE"/>
    <property type="match status" value="1"/>
</dbReference>
<evidence type="ECO:0000259" key="8">
    <source>
        <dbReference type="PROSITE" id="PS50110"/>
    </source>
</evidence>
<dbReference type="GO" id="GO:0000156">
    <property type="term" value="F:phosphorelay response regulator activity"/>
    <property type="evidence" value="ECO:0007669"/>
    <property type="project" value="InterPro"/>
</dbReference>
<reference evidence="11" key="1">
    <citation type="submission" date="2019-01" db="EMBL/GenBank/DDBJ databases">
        <title>Cytophagaceae bacterium strain CAR-16.</title>
        <authorList>
            <person name="Chen W.-M."/>
        </authorList>
    </citation>
    <scope>NUCLEOTIDE SEQUENCE [LARGE SCALE GENOMIC DNA]</scope>
    <source>
        <strain evidence="11">CHR27</strain>
    </source>
</reference>
<dbReference type="HAMAP" id="MF_00099">
    <property type="entry name" value="CheB_chemtxs"/>
    <property type="match status" value="1"/>
</dbReference>
<dbReference type="AlphaFoldDB" id="A0A4Q1KFK5"/>
<dbReference type="Gene3D" id="3.40.50.180">
    <property type="entry name" value="Methylesterase CheB, C-terminal domain"/>
    <property type="match status" value="1"/>
</dbReference>
<comment type="catalytic activity">
    <reaction evidence="5">
        <text>L-glutaminyl-[protein] + H2O = L-glutamyl-[protein] + NH4(+)</text>
        <dbReference type="Rhea" id="RHEA:16441"/>
        <dbReference type="Rhea" id="RHEA-COMP:10207"/>
        <dbReference type="Rhea" id="RHEA-COMP:10208"/>
        <dbReference type="ChEBI" id="CHEBI:15377"/>
        <dbReference type="ChEBI" id="CHEBI:28938"/>
        <dbReference type="ChEBI" id="CHEBI:29973"/>
        <dbReference type="ChEBI" id="CHEBI:30011"/>
        <dbReference type="EC" id="3.5.1.44"/>
    </reaction>
</comment>
<accession>A0A4Q1KFK5</accession>
<keyword evidence="5 7" id="KW-0597">Phosphoprotein</keyword>
<dbReference type="OrthoDB" id="9793421at2"/>
<dbReference type="SMART" id="SM00448">
    <property type="entry name" value="REC"/>
    <property type="match status" value="1"/>
</dbReference>
<feature type="active site" evidence="5 6">
    <location>
        <position position="269"/>
    </location>
</feature>
<comment type="caution">
    <text evidence="10">The sequence shown here is derived from an EMBL/GenBank/DDBJ whole genome shotgun (WGS) entry which is preliminary data.</text>
</comment>
<evidence type="ECO:0000256" key="6">
    <source>
        <dbReference type="PROSITE-ProRule" id="PRU00050"/>
    </source>
</evidence>
<feature type="active site" evidence="5 6">
    <location>
        <position position="148"/>
    </location>
</feature>
<keyword evidence="3 5" id="KW-0378">Hydrolase</keyword>
<evidence type="ECO:0000313" key="10">
    <source>
        <dbReference type="EMBL" id="RXR28468.1"/>
    </source>
</evidence>
<dbReference type="GO" id="GO:0006935">
    <property type="term" value="P:chemotaxis"/>
    <property type="evidence" value="ECO:0007669"/>
    <property type="project" value="UniProtKB-UniRule"/>
</dbReference>
<dbReference type="InterPro" id="IPR035909">
    <property type="entry name" value="CheB_C"/>
</dbReference>
<feature type="modified residue" description="4-aspartylphosphate" evidence="5 7">
    <location>
        <position position="42"/>
    </location>
</feature>
<evidence type="ECO:0000313" key="11">
    <source>
        <dbReference type="Proteomes" id="UP000290958"/>
    </source>
</evidence>
<proteinExistence type="inferred from homology"/>
<dbReference type="Proteomes" id="UP000290958">
    <property type="component" value="Unassembled WGS sequence"/>
</dbReference>
<evidence type="ECO:0000259" key="9">
    <source>
        <dbReference type="PROSITE" id="PS50122"/>
    </source>
</evidence>
<dbReference type="EMBL" id="SBKP01000009">
    <property type="protein sequence ID" value="RXR28468.1"/>
    <property type="molecule type" value="Genomic_DNA"/>
</dbReference>
<evidence type="ECO:0000256" key="4">
    <source>
        <dbReference type="ARBA" id="ARBA00048267"/>
    </source>
</evidence>